<dbReference type="InterPro" id="IPR031941">
    <property type="entry name" value="DUF4773"/>
</dbReference>
<feature type="signal peptide" evidence="1">
    <location>
        <begin position="1"/>
        <end position="20"/>
    </location>
</feature>
<evidence type="ECO:0000313" key="3">
    <source>
        <dbReference type="EMBL" id="KAL3884361.1"/>
    </source>
</evidence>
<proteinExistence type="predicted"/>
<dbReference type="Pfam" id="PF15998">
    <property type="entry name" value="DUF4773"/>
    <property type="match status" value="1"/>
</dbReference>
<dbReference type="PANTHER" id="PTHR36299">
    <property type="entry name" value="AGAP008005-PA"/>
    <property type="match status" value="1"/>
</dbReference>
<protein>
    <recommendedName>
        <fullName evidence="2">DUF4773 domain-containing protein</fullName>
    </recommendedName>
</protein>
<organism evidence="3 4">
    <name type="scientific">Sinanodonta woodiana</name>
    <name type="common">Chinese pond mussel</name>
    <name type="synonym">Anodonta woodiana</name>
    <dbReference type="NCBI Taxonomy" id="1069815"/>
    <lineage>
        <taxon>Eukaryota</taxon>
        <taxon>Metazoa</taxon>
        <taxon>Spiralia</taxon>
        <taxon>Lophotrochozoa</taxon>
        <taxon>Mollusca</taxon>
        <taxon>Bivalvia</taxon>
        <taxon>Autobranchia</taxon>
        <taxon>Heteroconchia</taxon>
        <taxon>Palaeoheterodonta</taxon>
        <taxon>Unionida</taxon>
        <taxon>Unionoidea</taxon>
        <taxon>Unionidae</taxon>
        <taxon>Unioninae</taxon>
        <taxon>Sinanodonta</taxon>
    </lineage>
</organism>
<keyword evidence="4" id="KW-1185">Reference proteome</keyword>
<accession>A0ABD3XDK4</accession>
<dbReference type="EMBL" id="JBJQND010000002">
    <property type="protein sequence ID" value="KAL3884361.1"/>
    <property type="molecule type" value="Genomic_DNA"/>
</dbReference>
<name>A0ABD3XDK4_SINWO</name>
<evidence type="ECO:0000259" key="2">
    <source>
        <dbReference type="Pfam" id="PF15998"/>
    </source>
</evidence>
<evidence type="ECO:0000313" key="4">
    <source>
        <dbReference type="Proteomes" id="UP001634394"/>
    </source>
</evidence>
<sequence>MARISIFIMLVGVWLGITAGRFVLDETEFRIEDDDKTVLHGEGVIGDSDVDLDKDLLEAILRGDISLEELLGEGIVQDLETRIVDGSLTDSSWTRCVEVSARILWYKVNSQVCVTLEWLSINMGIRVTIRIGSYTYVKEISVRNPPSVCVGFPGIRLLSACVQFYNINIANKSGCVRLSISFLSWNFGCFSFVHMGKEERLSQYQLTGQLTAMSETAKKPSSVKIFQE</sequence>
<comment type="caution">
    <text evidence="3">The sequence shown here is derived from an EMBL/GenBank/DDBJ whole genome shotgun (WGS) entry which is preliminary data.</text>
</comment>
<feature type="chain" id="PRO_5044745754" description="DUF4773 domain-containing protein" evidence="1">
    <location>
        <begin position="21"/>
        <end position="228"/>
    </location>
</feature>
<evidence type="ECO:0000256" key="1">
    <source>
        <dbReference type="SAM" id="SignalP"/>
    </source>
</evidence>
<feature type="domain" description="DUF4773" evidence="2">
    <location>
        <begin position="96"/>
        <end position="194"/>
    </location>
</feature>
<dbReference type="Proteomes" id="UP001634394">
    <property type="component" value="Unassembled WGS sequence"/>
</dbReference>
<dbReference type="PANTHER" id="PTHR36299:SF2">
    <property type="entry name" value="DUF4773 DOMAIN-CONTAINING PROTEIN"/>
    <property type="match status" value="1"/>
</dbReference>
<gene>
    <name evidence="3" type="ORF">ACJMK2_024507</name>
</gene>
<dbReference type="AlphaFoldDB" id="A0ABD3XDK4"/>
<keyword evidence="1" id="KW-0732">Signal</keyword>
<reference evidence="3 4" key="1">
    <citation type="submission" date="2024-11" db="EMBL/GenBank/DDBJ databases">
        <title>Chromosome-level genome assembly of the freshwater bivalve Anodonta woodiana.</title>
        <authorList>
            <person name="Chen X."/>
        </authorList>
    </citation>
    <scope>NUCLEOTIDE SEQUENCE [LARGE SCALE GENOMIC DNA]</scope>
    <source>
        <strain evidence="3">MN2024</strain>
        <tissue evidence="3">Gills</tissue>
    </source>
</reference>